<accession>A0ABN1KB45</accession>
<dbReference type="Gene3D" id="1.10.238.10">
    <property type="entry name" value="EF-hand"/>
    <property type="match status" value="1"/>
</dbReference>
<dbReference type="RefSeq" id="WP_141289577.1">
    <property type="nucleotide sequence ID" value="NZ_BAAAEW010000026.1"/>
</dbReference>
<dbReference type="Pfam" id="PF13202">
    <property type="entry name" value="EF-hand_5"/>
    <property type="match status" value="1"/>
</dbReference>
<feature type="signal peptide" evidence="1">
    <location>
        <begin position="1"/>
        <end position="20"/>
    </location>
</feature>
<feature type="chain" id="PRO_5045908003" description="EF-hand domain-containing protein" evidence="1">
    <location>
        <begin position="21"/>
        <end position="91"/>
    </location>
</feature>
<keyword evidence="4" id="KW-1185">Reference proteome</keyword>
<name>A0ABN1KB45_9BURK</name>
<dbReference type="EMBL" id="BAAAEW010000026">
    <property type="protein sequence ID" value="GAA0760973.1"/>
    <property type="molecule type" value="Genomic_DNA"/>
</dbReference>
<keyword evidence="1" id="KW-0732">Signal</keyword>
<dbReference type="InterPro" id="IPR011992">
    <property type="entry name" value="EF-hand-dom_pair"/>
</dbReference>
<comment type="caution">
    <text evidence="3">The sequence shown here is derived from an EMBL/GenBank/DDBJ whole genome shotgun (WGS) entry which is preliminary data.</text>
</comment>
<dbReference type="InterPro" id="IPR002048">
    <property type="entry name" value="EF_hand_dom"/>
</dbReference>
<organism evidence="3 4">
    <name type="scientific">Ideonella azotifigens</name>
    <dbReference type="NCBI Taxonomy" id="513160"/>
    <lineage>
        <taxon>Bacteria</taxon>
        <taxon>Pseudomonadati</taxon>
        <taxon>Pseudomonadota</taxon>
        <taxon>Betaproteobacteria</taxon>
        <taxon>Burkholderiales</taxon>
        <taxon>Sphaerotilaceae</taxon>
        <taxon>Ideonella</taxon>
    </lineage>
</organism>
<evidence type="ECO:0000313" key="4">
    <source>
        <dbReference type="Proteomes" id="UP001500279"/>
    </source>
</evidence>
<dbReference type="SUPFAM" id="SSF47473">
    <property type="entry name" value="EF-hand"/>
    <property type="match status" value="1"/>
</dbReference>
<reference evidence="3 4" key="1">
    <citation type="journal article" date="2019" name="Int. J. Syst. Evol. Microbiol.">
        <title>The Global Catalogue of Microorganisms (GCM) 10K type strain sequencing project: providing services to taxonomists for standard genome sequencing and annotation.</title>
        <authorList>
            <consortium name="The Broad Institute Genomics Platform"/>
            <consortium name="The Broad Institute Genome Sequencing Center for Infectious Disease"/>
            <person name="Wu L."/>
            <person name="Ma J."/>
        </authorList>
    </citation>
    <scope>NUCLEOTIDE SEQUENCE [LARGE SCALE GENOMIC DNA]</scope>
    <source>
        <strain evidence="3 4">JCM 15503</strain>
    </source>
</reference>
<dbReference type="Proteomes" id="UP001500279">
    <property type="component" value="Unassembled WGS sequence"/>
</dbReference>
<sequence>MKIHFVLAAAALLAATGAQAQATAPSADSMKQQIQDRFTKADADHDGKLSRAEAQAGMPRVAAKFDEIDAAHSGFVTLEQILKFAAAAQKK</sequence>
<protein>
    <recommendedName>
        <fullName evidence="2">EF-hand domain-containing protein</fullName>
    </recommendedName>
</protein>
<proteinExistence type="predicted"/>
<dbReference type="PROSITE" id="PS50222">
    <property type="entry name" value="EF_HAND_2"/>
    <property type="match status" value="1"/>
</dbReference>
<evidence type="ECO:0000256" key="1">
    <source>
        <dbReference type="SAM" id="SignalP"/>
    </source>
</evidence>
<evidence type="ECO:0000259" key="2">
    <source>
        <dbReference type="PROSITE" id="PS50222"/>
    </source>
</evidence>
<feature type="domain" description="EF-hand" evidence="2">
    <location>
        <begin position="29"/>
        <end position="64"/>
    </location>
</feature>
<gene>
    <name evidence="3" type="ORF">GCM10009107_44160</name>
</gene>
<evidence type="ECO:0000313" key="3">
    <source>
        <dbReference type="EMBL" id="GAA0760973.1"/>
    </source>
</evidence>